<protein>
    <submittedName>
        <fullName evidence="3">Alpha/beta fold hydrolase</fullName>
    </submittedName>
</protein>
<dbReference type="GO" id="GO:0016787">
    <property type="term" value="F:hydrolase activity"/>
    <property type="evidence" value="ECO:0007669"/>
    <property type="project" value="UniProtKB-KW"/>
</dbReference>
<reference evidence="3 4" key="1">
    <citation type="submission" date="2022-11" db="EMBL/GenBank/DDBJ databases">
        <title>Minimal conservation of predation-associated metabolite biosynthetic gene clusters underscores biosynthetic potential of Myxococcota including descriptions for ten novel species: Archangium lansinium sp. nov., Myxococcus landrumus sp. nov., Nannocystis bai.</title>
        <authorList>
            <person name="Ahearne A."/>
            <person name="Stevens C."/>
            <person name="Dowd S."/>
        </authorList>
    </citation>
    <scope>NUCLEOTIDE SEQUENCE [LARGE SCALE GENOMIC DNA]</scope>
    <source>
        <strain evidence="3 4">RJM3</strain>
    </source>
</reference>
<evidence type="ECO:0000259" key="2">
    <source>
        <dbReference type="Pfam" id="PF00975"/>
    </source>
</evidence>
<gene>
    <name evidence="3" type="ORF">POL67_50705</name>
</gene>
<name>A0ABT5F6H3_9BACT</name>
<dbReference type="InterPro" id="IPR001031">
    <property type="entry name" value="Thioesterase"/>
</dbReference>
<dbReference type="SUPFAM" id="SSF53474">
    <property type="entry name" value="alpha/beta-Hydrolases"/>
    <property type="match status" value="1"/>
</dbReference>
<comment type="similarity">
    <text evidence="1">Belongs to the thioesterase family.</text>
</comment>
<dbReference type="Proteomes" id="UP001221411">
    <property type="component" value="Unassembled WGS sequence"/>
</dbReference>
<dbReference type="PANTHER" id="PTHR11487">
    <property type="entry name" value="THIOESTERASE"/>
    <property type="match status" value="1"/>
</dbReference>
<keyword evidence="4" id="KW-1185">Reference proteome</keyword>
<dbReference type="EMBL" id="JAQNDO010000001">
    <property type="protein sequence ID" value="MDC0749704.1"/>
    <property type="molecule type" value="Genomic_DNA"/>
</dbReference>
<evidence type="ECO:0000313" key="3">
    <source>
        <dbReference type="EMBL" id="MDC0749704.1"/>
    </source>
</evidence>
<dbReference type="RefSeq" id="WP_271929856.1">
    <property type="nucleotide sequence ID" value="NZ_JAQNDO010000001.1"/>
</dbReference>
<dbReference type="PANTHER" id="PTHR11487:SF0">
    <property type="entry name" value="S-ACYL FATTY ACID SYNTHASE THIOESTERASE, MEDIUM CHAIN"/>
    <property type="match status" value="1"/>
</dbReference>
<proteinExistence type="inferred from homology"/>
<accession>A0ABT5F6H3</accession>
<dbReference type="InterPro" id="IPR012223">
    <property type="entry name" value="TEII"/>
</dbReference>
<evidence type="ECO:0000256" key="1">
    <source>
        <dbReference type="ARBA" id="ARBA00007169"/>
    </source>
</evidence>
<feature type="domain" description="Thioesterase" evidence="2">
    <location>
        <begin position="17"/>
        <end position="238"/>
    </location>
</feature>
<comment type="caution">
    <text evidence="3">The sequence shown here is derived from an EMBL/GenBank/DDBJ whole genome shotgun (WGS) entry which is preliminary data.</text>
</comment>
<dbReference type="Pfam" id="PF00975">
    <property type="entry name" value="Thioesterase"/>
    <property type="match status" value="1"/>
</dbReference>
<dbReference type="Gene3D" id="3.40.50.1820">
    <property type="entry name" value="alpha/beta hydrolase"/>
    <property type="match status" value="1"/>
</dbReference>
<dbReference type="InterPro" id="IPR029058">
    <property type="entry name" value="AB_hydrolase_fold"/>
</dbReference>
<sequence length="246" mass="27225">MTSWFWAAHPRVAPRIRLFCFPYAGAGANVYRGWASRVPPDVEVVALQLPGRGPRLREPAVDRLEPLFQALRGAFLPYQGVPFVFFGHSMGAVLAFEFCRWLRRHGDAAPMHLILSGCEPPPPESDSPPPRRLSDTDLIAWMRSMGGTPEGVLDNAEYMQLALPALRADLALVDAWRPMPEAPLDIPVTIMGARDDTLVPASVLEGWRDHTRSAYACHLFSGGHMFIRTEEASVLELICSVLVSGR</sequence>
<keyword evidence="3" id="KW-0378">Hydrolase</keyword>
<organism evidence="3 4">
    <name type="scientific">Polyangium mundeleinium</name>
    <dbReference type="NCBI Taxonomy" id="2995306"/>
    <lineage>
        <taxon>Bacteria</taxon>
        <taxon>Pseudomonadati</taxon>
        <taxon>Myxococcota</taxon>
        <taxon>Polyangia</taxon>
        <taxon>Polyangiales</taxon>
        <taxon>Polyangiaceae</taxon>
        <taxon>Polyangium</taxon>
    </lineage>
</organism>
<evidence type="ECO:0000313" key="4">
    <source>
        <dbReference type="Proteomes" id="UP001221411"/>
    </source>
</evidence>